<dbReference type="SUPFAM" id="SSF47699">
    <property type="entry name" value="Bifunctional inhibitor/lipid-transfer protein/seed storage 2S albumin"/>
    <property type="match status" value="1"/>
</dbReference>
<protein>
    <recommendedName>
        <fullName evidence="5">Bifunctional inhibitor/plant lipid transfer protein/seed storage helical domain-containing protein</fullName>
    </recommendedName>
</protein>
<comment type="caution">
    <text evidence="6">The sequence shown here is derived from an EMBL/GenBank/DDBJ whole genome shotgun (WGS) entry which is preliminary data.</text>
</comment>
<evidence type="ECO:0000256" key="4">
    <source>
        <dbReference type="SAM" id="SignalP"/>
    </source>
</evidence>
<keyword evidence="7" id="KW-1185">Reference proteome</keyword>
<dbReference type="InterPro" id="IPR000528">
    <property type="entry name" value="Plant_nsLTP"/>
</dbReference>
<reference evidence="6" key="1">
    <citation type="submission" date="2020-06" db="EMBL/GenBank/DDBJ databases">
        <authorList>
            <person name="Li T."/>
            <person name="Hu X."/>
            <person name="Zhang T."/>
            <person name="Song X."/>
            <person name="Zhang H."/>
            <person name="Dai N."/>
            <person name="Sheng W."/>
            <person name="Hou X."/>
            <person name="Wei L."/>
        </authorList>
    </citation>
    <scope>NUCLEOTIDE SEQUENCE</scope>
    <source>
        <strain evidence="6">3651</strain>
        <tissue evidence="6">Leaf</tissue>
    </source>
</reference>
<comment type="similarity">
    <text evidence="1">Belongs to the plant LTP family.</text>
</comment>
<feature type="chain" id="PRO_5042048964" description="Bifunctional inhibitor/plant lipid transfer protein/seed storage helical domain-containing protein" evidence="4">
    <location>
        <begin position="22"/>
        <end position="182"/>
    </location>
</feature>
<sequence length="182" mass="19149">MVKMMLVFLVALVLSTNPVKATDCLSVFASITPCASYLANSLPILPGTHCCDAATNVVSIADTDSLCQCFRQTPVTSSFIPSKAQQLPSLCNLNSFVPLANCLVPSEDNVFPLPPVTPLPPLVPFPPLLPAPLHPVPLPPLFPFPLPPLVPIPVQPVPLPPLVPIPVPPLPPLVPIPVPPVA</sequence>
<accession>A0AAE1YZL3</accession>
<feature type="signal peptide" evidence="4">
    <location>
        <begin position="1"/>
        <end position="21"/>
    </location>
</feature>
<dbReference type="EMBL" id="JACGWO010000001">
    <property type="protein sequence ID" value="KAK4439379.1"/>
    <property type="molecule type" value="Genomic_DNA"/>
</dbReference>
<gene>
    <name evidence="6" type="ORF">Salat_0272800</name>
</gene>
<dbReference type="GO" id="GO:0008289">
    <property type="term" value="F:lipid binding"/>
    <property type="evidence" value="ECO:0007669"/>
    <property type="project" value="UniProtKB-KW"/>
</dbReference>
<dbReference type="InterPro" id="IPR036312">
    <property type="entry name" value="Bifun_inhib/LTP/seed_sf"/>
</dbReference>
<dbReference type="GO" id="GO:0006869">
    <property type="term" value="P:lipid transport"/>
    <property type="evidence" value="ECO:0007669"/>
    <property type="project" value="InterPro"/>
</dbReference>
<dbReference type="Pfam" id="PF14368">
    <property type="entry name" value="LTP_2"/>
    <property type="match status" value="1"/>
</dbReference>
<feature type="domain" description="Bifunctional inhibitor/plant lipid transfer protein/seed storage helical" evidence="5">
    <location>
        <begin position="9"/>
        <end position="95"/>
    </location>
</feature>
<evidence type="ECO:0000313" key="7">
    <source>
        <dbReference type="Proteomes" id="UP001293254"/>
    </source>
</evidence>
<keyword evidence="3" id="KW-0446">Lipid-binding</keyword>
<reference evidence="6" key="2">
    <citation type="journal article" date="2024" name="Plant">
        <title>Genomic evolution and insights into agronomic trait innovations of Sesamum species.</title>
        <authorList>
            <person name="Miao H."/>
            <person name="Wang L."/>
            <person name="Qu L."/>
            <person name="Liu H."/>
            <person name="Sun Y."/>
            <person name="Le M."/>
            <person name="Wang Q."/>
            <person name="Wei S."/>
            <person name="Zheng Y."/>
            <person name="Lin W."/>
            <person name="Duan Y."/>
            <person name="Cao H."/>
            <person name="Xiong S."/>
            <person name="Wang X."/>
            <person name="Wei L."/>
            <person name="Li C."/>
            <person name="Ma Q."/>
            <person name="Ju M."/>
            <person name="Zhao R."/>
            <person name="Li G."/>
            <person name="Mu C."/>
            <person name="Tian Q."/>
            <person name="Mei H."/>
            <person name="Zhang T."/>
            <person name="Gao T."/>
            <person name="Zhang H."/>
        </authorList>
    </citation>
    <scope>NUCLEOTIDE SEQUENCE</scope>
    <source>
        <strain evidence="6">3651</strain>
    </source>
</reference>
<organism evidence="6 7">
    <name type="scientific">Sesamum alatum</name>
    <dbReference type="NCBI Taxonomy" id="300844"/>
    <lineage>
        <taxon>Eukaryota</taxon>
        <taxon>Viridiplantae</taxon>
        <taxon>Streptophyta</taxon>
        <taxon>Embryophyta</taxon>
        <taxon>Tracheophyta</taxon>
        <taxon>Spermatophyta</taxon>
        <taxon>Magnoliopsida</taxon>
        <taxon>eudicotyledons</taxon>
        <taxon>Gunneridae</taxon>
        <taxon>Pentapetalae</taxon>
        <taxon>asterids</taxon>
        <taxon>lamiids</taxon>
        <taxon>Lamiales</taxon>
        <taxon>Pedaliaceae</taxon>
        <taxon>Sesamum</taxon>
    </lineage>
</organism>
<evidence type="ECO:0000256" key="1">
    <source>
        <dbReference type="ARBA" id="ARBA00009748"/>
    </source>
</evidence>
<dbReference type="AlphaFoldDB" id="A0AAE1YZL3"/>
<dbReference type="Gene3D" id="1.10.110.10">
    <property type="entry name" value="Plant lipid-transfer and hydrophobic proteins"/>
    <property type="match status" value="1"/>
</dbReference>
<evidence type="ECO:0000313" key="6">
    <source>
        <dbReference type="EMBL" id="KAK4439379.1"/>
    </source>
</evidence>
<proteinExistence type="inferred from homology"/>
<dbReference type="PANTHER" id="PTHR33076">
    <property type="entry name" value="NON-SPECIFIC LIPID-TRANSFER PROTEIN 2-RELATED"/>
    <property type="match status" value="1"/>
</dbReference>
<dbReference type="Proteomes" id="UP001293254">
    <property type="component" value="Unassembled WGS sequence"/>
</dbReference>
<evidence type="ECO:0000256" key="2">
    <source>
        <dbReference type="ARBA" id="ARBA00022448"/>
    </source>
</evidence>
<name>A0AAE1YZL3_9LAMI</name>
<evidence type="ECO:0000256" key="3">
    <source>
        <dbReference type="ARBA" id="ARBA00023121"/>
    </source>
</evidence>
<keyword evidence="2" id="KW-0813">Transport</keyword>
<keyword evidence="4" id="KW-0732">Signal</keyword>
<evidence type="ECO:0000259" key="5">
    <source>
        <dbReference type="Pfam" id="PF14368"/>
    </source>
</evidence>
<dbReference type="InterPro" id="IPR016140">
    <property type="entry name" value="Bifunc_inhib/LTP/seed_store"/>
</dbReference>